<proteinExistence type="predicted"/>
<keyword evidence="2" id="KW-0812">Transmembrane</keyword>
<evidence type="ECO:0000256" key="3">
    <source>
        <dbReference type="SAM" id="SignalP"/>
    </source>
</evidence>
<name>A0A9N9TXB2_PHYSR</name>
<dbReference type="EMBL" id="OU900100">
    <property type="protein sequence ID" value="CAG9863696.1"/>
    <property type="molecule type" value="Genomic_DNA"/>
</dbReference>
<sequence>MLTLFFYSTKLASTMKHLLLFALFQSILSIKAAAVYEEIKPVPQNSNISPLRSPIFPHQPPQEPPSNEVSPKTDTEIEPSSKTTCYSSGDCQQFFADLLSMNDRKKRELEYLETVATALLDNFLENDAVEDNKGHIQEIARASYSEPLLVTLARYFDKYADKSIKKHTKALIFFLVHVLGKVFGMFKYLLRVISQYGIL</sequence>
<keyword evidence="2" id="KW-1133">Transmembrane helix</keyword>
<dbReference type="AlphaFoldDB" id="A0A9N9TXB2"/>
<dbReference type="OrthoDB" id="6721763at2759"/>
<keyword evidence="2" id="KW-0472">Membrane</keyword>
<evidence type="ECO:0000256" key="2">
    <source>
        <dbReference type="SAM" id="Phobius"/>
    </source>
</evidence>
<keyword evidence="3" id="KW-0732">Signal</keyword>
<dbReference type="Proteomes" id="UP001153712">
    <property type="component" value="Chromosome 7"/>
</dbReference>
<keyword evidence="5" id="KW-1185">Reference proteome</keyword>
<feature type="chain" id="PRO_5040443911" evidence="3">
    <location>
        <begin position="35"/>
        <end position="199"/>
    </location>
</feature>
<evidence type="ECO:0000313" key="5">
    <source>
        <dbReference type="Proteomes" id="UP001153712"/>
    </source>
</evidence>
<feature type="compositionally biased region" description="Polar residues" evidence="1">
    <location>
        <begin position="67"/>
        <end position="85"/>
    </location>
</feature>
<feature type="signal peptide" evidence="3">
    <location>
        <begin position="1"/>
        <end position="34"/>
    </location>
</feature>
<gene>
    <name evidence="4" type="ORF">PHYEVI_LOCUS9980</name>
</gene>
<accession>A0A9N9TXB2</accession>
<evidence type="ECO:0000256" key="1">
    <source>
        <dbReference type="SAM" id="MobiDB-lite"/>
    </source>
</evidence>
<organism evidence="4 5">
    <name type="scientific">Phyllotreta striolata</name>
    <name type="common">Striped flea beetle</name>
    <name type="synonym">Crioceris striolata</name>
    <dbReference type="NCBI Taxonomy" id="444603"/>
    <lineage>
        <taxon>Eukaryota</taxon>
        <taxon>Metazoa</taxon>
        <taxon>Ecdysozoa</taxon>
        <taxon>Arthropoda</taxon>
        <taxon>Hexapoda</taxon>
        <taxon>Insecta</taxon>
        <taxon>Pterygota</taxon>
        <taxon>Neoptera</taxon>
        <taxon>Endopterygota</taxon>
        <taxon>Coleoptera</taxon>
        <taxon>Polyphaga</taxon>
        <taxon>Cucujiformia</taxon>
        <taxon>Chrysomeloidea</taxon>
        <taxon>Chrysomelidae</taxon>
        <taxon>Galerucinae</taxon>
        <taxon>Alticini</taxon>
        <taxon>Phyllotreta</taxon>
    </lineage>
</organism>
<reference evidence="4" key="1">
    <citation type="submission" date="2022-01" db="EMBL/GenBank/DDBJ databases">
        <authorList>
            <person name="King R."/>
        </authorList>
    </citation>
    <scope>NUCLEOTIDE SEQUENCE</scope>
</reference>
<feature type="region of interest" description="Disordered" evidence="1">
    <location>
        <begin position="50"/>
        <end position="85"/>
    </location>
</feature>
<evidence type="ECO:0000313" key="4">
    <source>
        <dbReference type="EMBL" id="CAG9863696.1"/>
    </source>
</evidence>
<protein>
    <submittedName>
        <fullName evidence="4">Uncharacterized protein</fullName>
    </submittedName>
</protein>
<feature type="transmembrane region" description="Helical" evidence="2">
    <location>
        <begin position="170"/>
        <end position="190"/>
    </location>
</feature>